<dbReference type="AlphaFoldDB" id="A0A494VTS9"/>
<protein>
    <submittedName>
        <fullName evidence="1">Uncharacterized protein</fullName>
    </submittedName>
</protein>
<proteinExistence type="predicted"/>
<evidence type="ECO:0000313" key="2">
    <source>
        <dbReference type="Proteomes" id="UP000270046"/>
    </source>
</evidence>
<keyword evidence="2" id="KW-1185">Reference proteome</keyword>
<organism evidence="1 2">
    <name type="scientific">Mucilaginibacter celer</name>
    <dbReference type="NCBI Taxonomy" id="2305508"/>
    <lineage>
        <taxon>Bacteria</taxon>
        <taxon>Pseudomonadati</taxon>
        <taxon>Bacteroidota</taxon>
        <taxon>Sphingobacteriia</taxon>
        <taxon>Sphingobacteriales</taxon>
        <taxon>Sphingobacteriaceae</taxon>
        <taxon>Mucilaginibacter</taxon>
    </lineage>
</organism>
<accession>A0A494VTS9</accession>
<sequence>MLHTKNSPAIHKKTLHLRTFACLKSQTIQTKKLCAFAPLRAQNLQTIQTKSFACLKFSNYPPKGFAYY</sequence>
<dbReference type="Proteomes" id="UP000270046">
    <property type="component" value="Chromosome"/>
</dbReference>
<reference evidence="1 2" key="1">
    <citation type="submission" date="2018-10" db="EMBL/GenBank/DDBJ databases">
        <title>Genome sequencing of Mucilaginibacter sp. HYN0043.</title>
        <authorList>
            <person name="Kim M."/>
            <person name="Yi H."/>
        </authorList>
    </citation>
    <scope>NUCLEOTIDE SEQUENCE [LARGE SCALE GENOMIC DNA]</scope>
    <source>
        <strain evidence="1 2">HYN0043</strain>
    </source>
</reference>
<evidence type="ECO:0000313" key="1">
    <source>
        <dbReference type="EMBL" id="AYL94763.1"/>
    </source>
</evidence>
<gene>
    <name evidence="1" type="ORF">HYN43_005375</name>
</gene>
<dbReference type="KEGG" id="muh:HYN43_005375"/>
<dbReference type="EMBL" id="CP032869">
    <property type="protein sequence ID" value="AYL94763.1"/>
    <property type="molecule type" value="Genomic_DNA"/>
</dbReference>
<name>A0A494VTS9_9SPHI</name>